<reference evidence="1" key="1">
    <citation type="submission" date="2020-02" db="EMBL/GenBank/DDBJ databases">
        <authorList>
            <person name="Meier V. D."/>
        </authorList>
    </citation>
    <scope>NUCLEOTIDE SEQUENCE</scope>
    <source>
        <strain evidence="1">AVDCRST_MAG63</strain>
    </source>
</reference>
<gene>
    <name evidence="1" type="ORF">AVDCRST_MAG63-1623</name>
</gene>
<dbReference type="AlphaFoldDB" id="A0A6J4I9G3"/>
<evidence type="ECO:0000313" key="1">
    <source>
        <dbReference type="EMBL" id="CAA9245115.1"/>
    </source>
</evidence>
<organism evidence="1">
    <name type="scientific">uncultured Armatimonadetes bacterium</name>
    <dbReference type="NCBI Taxonomy" id="157466"/>
    <lineage>
        <taxon>Bacteria</taxon>
        <taxon>Bacillati</taxon>
        <taxon>Armatimonadota</taxon>
        <taxon>environmental samples</taxon>
    </lineage>
</organism>
<protein>
    <submittedName>
        <fullName evidence="1">Uncharacterized protein</fullName>
    </submittedName>
</protein>
<proteinExistence type="predicted"/>
<name>A0A6J4I9G3_9BACT</name>
<sequence>MQERQHTDTEEALEENYGVEASLPYALRADQLADGTYRYALEDTQTGRVLVEAVHAEDHEALRRFQEALPQAGLNASEVAALKQAVRQYDRSSD</sequence>
<dbReference type="EMBL" id="CADCTO010000209">
    <property type="protein sequence ID" value="CAA9245115.1"/>
    <property type="molecule type" value="Genomic_DNA"/>
</dbReference>
<accession>A0A6J4I9G3</accession>